<dbReference type="InterPro" id="IPR001482">
    <property type="entry name" value="T2SS/T4SS_dom"/>
</dbReference>
<dbReference type="GO" id="GO:0016887">
    <property type="term" value="F:ATP hydrolysis activity"/>
    <property type="evidence" value="ECO:0007669"/>
    <property type="project" value="TreeGrafter"/>
</dbReference>
<dbReference type="CDD" id="cd01129">
    <property type="entry name" value="PulE-GspE-like"/>
    <property type="match status" value="1"/>
</dbReference>
<dbReference type="Pfam" id="PF00437">
    <property type="entry name" value="T2SSE"/>
    <property type="match status" value="1"/>
</dbReference>
<dbReference type="EMBL" id="MFVH01000001">
    <property type="protein sequence ID" value="OGI92741.1"/>
    <property type="molecule type" value="Genomic_DNA"/>
</dbReference>
<feature type="domain" description="Bacterial type II secretion system protein E" evidence="4">
    <location>
        <begin position="246"/>
        <end position="260"/>
    </location>
</feature>
<comment type="similarity">
    <text evidence="1">Belongs to the GSP E family.</text>
</comment>
<dbReference type="GO" id="GO:0005886">
    <property type="term" value="C:plasma membrane"/>
    <property type="evidence" value="ECO:0007669"/>
    <property type="project" value="TreeGrafter"/>
</dbReference>
<organism evidence="5 6">
    <name type="scientific">Candidatus Nomurabacteria bacterium RIFCSPLOWO2_01_FULL_46_18</name>
    <dbReference type="NCBI Taxonomy" id="1801783"/>
    <lineage>
        <taxon>Bacteria</taxon>
        <taxon>Candidatus Nomuraibacteriota</taxon>
    </lineage>
</organism>
<dbReference type="Gene3D" id="3.40.50.300">
    <property type="entry name" value="P-loop containing nucleotide triphosphate hydrolases"/>
    <property type="match status" value="1"/>
</dbReference>
<evidence type="ECO:0000256" key="2">
    <source>
        <dbReference type="ARBA" id="ARBA00022741"/>
    </source>
</evidence>
<reference evidence="5 6" key="1">
    <citation type="journal article" date="2016" name="Nat. Commun.">
        <title>Thousands of microbial genomes shed light on interconnected biogeochemical processes in an aquifer system.</title>
        <authorList>
            <person name="Anantharaman K."/>
            <person name="Brown C.T."/>
            <person name="Hug L.A."/>
            <person name="Sharon I."/>
            <person name="Castelle C.J."/>
            <person name="Probst A.J."/>
            <person name="Thomas B.C."/>
            <person name="Singh A."/>
            <person name="Wilkins M.J."/>
            <person name="Karaoz U."/>
            <person name="Brodie E.L."/>
            <person name="Williams K.H."/>
            <person name="Hubbard S.S."/>
            <person name="Banfield J.F."/>
        </authorList>
    </citation>
    <scope>NUCLEOTIDE SEQUENCE [LARGE SCALE GENOMIC DNA]</scope>
</reference>
<dbReference type="AlphaFoldDB" id="A0A1F6XFL9"/>
<name>A0A1F6XFL9_9BACT</name>
<evidence type="ECO:0000259" key="4">
    <source>
        <dbReference type="PROSITE" id="PS00662"/>
    </source>
</evidence>
<keyword evidence="2" id="KW-0547">Nucleotide-binding</keyword>
<evidence type="ECO:0000256" key="3">
    <source>
        <dbReference type="ARBA" id="ARBA00022840"/>
    </source>
</evidence>
<proteinExistence type="inferred from homology"/>
<dbReference type="SMART" id="SM00382">
    <property type="entry name" value="AAA"/>
    <property type="match status" value="1"/>
</dbReference>
<dbReference type="GO" id="GO:0005524">
    <property type="term" value="F:ATP binding"/>
    <property type="evidence" value="ECO:0007669"/>
    <property type="project" value="UniProtKB-KW"/>
</dbReference>
<evidence type="ECO:0000313" key="5">
    <source>
        <dbReference type="EMBL" id="OGI92741.1"/>
    </source>
</evidence>
<dbReference type="InterPro" id="IPR027417">
    <property type="entry name" value="P-loop_NTPase"/>
</dbReference>
<evidence type="ECO:0000313" key="6">
    <source>
        <dbReference type="Proteomes" id="UP000179381"/>
    </source>
</evidence>
<comment type="caution">
    <text evidence="5">The sequence shown here is derived from an EMBL/GenBank/DDBJ whole genome shotgun (WGS) entry which is preliminary data.</text>
</comment>
<dbReference type="InterPro" id="IPR003593">
    <property type="entry name" value="AAA+_ATPase"/>
</dbReference>
<gene>
    <name evidence="5" type="ORF">A2933_00615</name>
</gene>
<dbReference type="Proteomes" id="UP000179381">
    <property type="component" value="Unassembled WGS sequence"/>
</dbReference>
<dbReference type="PANTHER" id="PTHR30258:SF3">
    <property type="entry name" value="SLL1921 PROTEIN"/>
    <property type="match status" value="1"/>
</dbReference>
<dbReference type="PROSITE" id="PS00662">
    <property type="entry name" value="T2SP_E"/>
    <property type="match status" value="1"/>
</dbReference>
<protein>
    <recommendedName>
        <fullName evidence="4">Bacterial type II secretion system protein E domain-containing protein</fullName>
    </recommendedName>
</protein>
<dbReference type="Gene3D" id="3.30.450.90">
    <property type="match status" value="1"/>
</dbReference>
<accession>A0A1F6XFL9</accession>
<sequence length="447" mass="48770">MAKSSQIGGIEISAEVLRNTAKNISKMQDIAGVIGEALQGNSVHRVSRILEIILAGAIAIGASDVHIEPEKDRARLRLRLDGVLQDVAFFGSDIYHLLNSRIKLLSGMKLTSQISQDGRFGITEGDEEINIRGSLIPGSYGESIVLRILDPKSIQVKFEELGIEPYLLSIIEGEIAKPNGMILVTGPTGSGKTTTLYAFLRKIYSPEINVVTIEDPVEYHIIGITQTQISDKGKGYTFLEGLRSALRQDPDVIMVGEIRDSETARTAVQSALTGHLVLSTLHTNNAAGVIPRLVDLGVNPKIMVSALSLSMAQRLVRRLCRFCKVEKPAPEDMAQVIKSIVEGMKKEGKDLKKYNLKNIDSPLKLFFPAGCDKCNATGYSGRIGIFEAIKTDEAIEKIIPENPSEHEIKKVASRQGILSLRQDGVVKMLAGIASFEEVQSVVDLNEE</sequence>
<evidence type="ECO:0000256" key="1">
    <source>
        <dbReference type="ARBA" id="ARBA00006611"/>
    </source>
</evidence>
<keyword evidence="3" id="KW-0067">ATP-binding</keyword>
<dbReference type="SUPFAM" id="SSF52540">
    <property type="entry name" value="P-loop containing nucleoside triphosphate hydrolases"/>
    <property type="match status" value="1"/>
</dbReference>
<dbReference type="PANTHER" id="PTHR30258">
    <property type="entry name" value="TYPE II SECRETION SYSTEM PROTEIN GSPE-RELATED"/>
    <property type="match status" value="1"/>
</dbReference>